<reference evidence="2" key="2">
    <citation type="submission" date="2018-10" db="UniProtKB">
        <authorList>
            <consortium name="EnsemblPlants"/>
        </authorList>
    </citation>
    <scope>IDENTIFICATION</scope>
</reference>
<accession>A0A3B6BZZ6</accession>
<keyword evidence="3" id="KW-1185">Reference proteome</keyword>
<dbReference type="PANTHER" id="PTHR35163:SF14">
    <property type="entry name" value="FACTOR OF DNA METHYLATION 1-5_IDN2 DOMAIN-CONTAINING PROTEIN"/>
    <property type="match status" value="1"/>
</dbReference>
<sequence>MPSWNNEETSSDENCEVVNMDMGHMEELNTIGEPLFCGQLELAESKCILHQMRHVKRVAFEGTANGVNCGVVECVDGPWPPVLQRCLSKLCKMFHEQNCGRVLDKDKFEKELAKVKSVHETELAKLKMGNHKLCIKYTKLVDDVSKMFDWQDGRVDKKVHQKQVEEEELEKKKKELEEKAMLEVHMEKLKLTRKAMKDVQVDRDVLMKEKEKLEILVAELLKDGYGSKEKLEQIKAILES</sequence>
<keyword evidence="1" id="KW-0175">Coiled coil</keyword>
<organism evidence="2">
    <name type="scientific">Triticum aestivum</name>
    <name type="common">Wheat</name>
    <dbReference type="NCBI Taxonomy" id="4565"/>
    <lineage>
        <taxon>Eukaryota</taxon>
        <taxon>Viridiplantae</taxon>
        <taxon>Streptophyta</taxon>
        <taxon>Embryophyta</taxon>
        <taxon>Tracheophyta</taxon>
        <taxon>Spermatophyta</taxon>
        <taxon>Magnoliopsida</taxon>
        <taxon>Liliopsida</taxon>
        <taxon>Poales</taxon>
        <taxon>Poaceae</taxon>
        <taxon>BOP clade</taxon>
        <taxon>Pooideae</taxon>
        <taxon>Triticodae</taxon>
        <taxon>Triticeae</taxon>
        <taxon>Triticinae</taxon>
        <taxon>Triticum</taxon>
    </lineage>
</organism>
<dbReference type="EnsemblPlants" id="TraesCS2B02G116800.1">
    <property type="protein sequence ID" value="TraesCS2B02G116800.1"/>
    <property type="gene ID" value="TraesCS2B02G116800"/>
</dbReference>
<dbReference type="Proteomes" id="UP000019116">
    <property type="component" value="Chromosome 2B"/>
</dbReference>
<evidence type="ECO:0000256" key="1">
    <source>
        <dbReference type="SAM" id="Coils"/>
    </source>
</evidence>
<dbReference type="AlphaFoldDB" id="A0A3B6BZZ6"/>
<dbReference type="SMR" id="A0A3B6BZZ6"/>
<dbReference type="PANTHER" id="PTHR35163">
    <property type="entry name" value="OS02G0467300 PROTEIN"/>
    <property type="match status" value="1"/>
</dbReference>
<protein>
    <submittedName>
        <fullName evidence="2">Uncharacterized protein</fullName>
    </submittedName>
</protein>
<evidence type="ECO:0000313" key="3">
    <source>
        <dbReference type="Proteomes" id="UP000019116"/>
    </source>
</evidence>
<dbReference type="Gramene" id="TraesCS2B03G0281200.1">
    <property type="protein sequence ID" value="TraesCS2B03G0281200.1.CDS"/>
    <property type="gene ID" value="TraesCS2B03G0281200"/>
</dbReference>
<proteinExistence type="predicted"/>
<evidence type="ECO:0000313" key="2">
    <source>
        <dbReference type="EnsemblPlants" id="TraesCS2B02G116800.1"/>
    </source>
</evidence>
<dbReference type="Gramene" id="TraesCS2B02G116800.1">
    <property type="protein sequence ID" value="TraesCS2B02G116800.1"/>
    <property type="gene ID" value="TraesCS2B02G116800"/>
</dbReference>
<name>A0A3B6BZZ6_WHEAT</name>
<feature type="coiled-coil region" evidence="1">
    <location>
        <begin position="155"/>
        <end position="223"/>
    </location>
</feature>
<reference evidence="2" key="1">
    <citation type="submission" date="2018-08" db="EMBL/GenBank/DDBJ databases">
        <authorList>
            <person name="Rossello M."/>
        </authorList>
    </citation>
    <scope>NUCLEOTIDE SEQUENCE [LARGE SCALE GENOMIC DNA]</scope>
    <source>
        <strain evidence="2">cv. Chinese Spring</strain>
    </source>
</reference>